<dbReference type="Proteomes" id="UP001223261">
    <property type="component" value="Chromosome"/>
</dbReference>
<dbReference type="PANTHER" id="PTHR43482">
    <property type="entry name" value="PROTEIN AST1-RELATED"/>
    <property type="match status" value="1"/>
</dbReference>
<dbReference type="InterPro" id="IPR013154">
    <property type="entry name" value="ADH-like_N"/>
</dbReference>
<accession>A0AAX3W315</accession>
<dbReference type="InterPro" id="IPR011032">
    <property type="entry name" value="GroES-like_sf"/>
</dbReference>
<dbReference type="RefSeq" id="WP_147640906.1">
    <property type="nucleotide sequence ID" value="NZ_CABIVY010000009.1"/>
</dbReference>
<feature type="domain" description="Enoyl reductase (ER)" evidence="3">
    <location>
        <begin position="17"/>
        <end position="332"/>
    </location>
</feature>
<dbReference type="AlphaFoldDB" id="A0AAX3W315"/>
<dbReference type="SUPFAM" id="SSF50129">
    <property type="entry name" value="GroES-like"/>
    <property type="match status" value="1"/>
</dbReference>
<dbReference type="PANTHER" id="PTHR43482:SF1">
    <property type="entry name" value="PROTEIN AST1-RELATED"/>
    <property type="match status" value="1"/>
</dbReference>
<evidence type="ECO:0000313" key="5">
    <source>
        <dbReference type="Proteomes" id="UP001223261"/>
    </source>
</evidence>
<evidence type="ECO:0000256" key="2">
    <source>
        <dbReference type="RuleBase" id="RU364000"/>
    </source>
</evidence>
<dbReference type="Gene3D" id="3.90.180.10">
    <property type="entry name" value="Medium-chain alcohol dehydrogenases, catalytic domain"/>
    <property type="match status" value="1"/>
</dbReference>
<dbReference type="InterPro" id="IPR036291">
    <property type="entry name" value="NAD(P)-bd_dom_sf"/>
</dbReference>
<dbReference type="InterPro" id="IPR013149">
    <property type="entry name" value="ADH-like_C"/>
</dbReference>
<keyword evidence="2" id="KW-0560">Oxidoreductase</keyword>
<dbReference type="CDD" id="cd08252">
    <property type="entry name" value="AL_MDR"/>
    <property type="match status" value="1"/>
</dbReference>
<keyword evidence="2" id="KW-0862">Zinc</keyword>
<dbReference type="Pfam" id="PF08240">
    <property type="entry name" value="ADH_N"/>
    <property type="match status" value="1"/>
</dbReference>
<dbReference type="InterPro" id="IPR014182">
    <property type="entry name" value="ADH_Zn_typ-1"/>
</dbReference>
<dbReference type="GO" id="GO:0016491">
    <property type="term" value="F:oxidoreductase activity"/>
    <property type="evidence" value="ECO:0007669"/>
    <property type="project" value="UniProtKB-KW"/>
</dbReference>
<protein>
    <recommendedName>
        <fullName evidence="2">Zinc-type alcohol dehydrogenase-like protein</fullName>
    </recommendedName>
</protein>
<dbReference type="GO" id="GO:0008270">
    <property type="term" value="F:zinc ion binding"/>
    <property type="evidence" value="ECO:0007669"/>
    <property type="project" value="InterPro"/>
</dbReference>
<organism evidence="4 5">
    <name type="scientific">Mammaliicoccus lentus</name>
    <name type="common">Staphylococcus lentus</name>
    <dbReference type="NCBI Taxonomy" id="42858"/>
    <lineage>
        <taxon>Bacteria</taxon>
        <taxon>Bacillati</taxon>
        <taxon>Bacillota</taxon>
        <taxon>Bacilli</taxon>
        <taxon>Bacillales</taxon>
        <taxon>Staphylococcaceae</taxon>
        <taxon>Mammaliicoccus</taxon>
    </lineage>
</organism>
<reference evidence="4" key="1">
    <citation type="journal article" date="2023" name="Antibiotics">
        <title>Prevalence and Molecular Characterization of Methicillin-Resistant Staphylococci (MRS) and Mammaliicocci (MRM) in Dromedary Camels from Algeria: First Detection of SCCmec-mecC Hybrid in Methicillin-Resistant Mammaliicoccus lentus.</title>
        <authorList>
            <person name="Belhout C."/>
            <person name="Boyen F."/>
            <person name="Vereecke N."/>
            <person name="Theuns S."/>
            <person name="Taibi N."/>
            <person name="Stegger M."/>
            <person name="de la Fe-Rodriguez P.Y."/>
            <person name="Bouayad L."/>
            <person name="Elgroud R."/>
            <person name="Butaye P."/>
        </authorList>
    </citation>
    <scope>NUCLEOTIDE SEQUENCE</scope>
    <source>
        <strain evidence="4">7048</strain>
    </source>
</reference>
<dbReference type="EMBL" id="CP118848">
    <property type="protein sequence ID" value="WHI59325.1"/>
    <property type="molecule type" value="Genomic_DNA"/>
</dbReference>
<dbReference type="InterPro" id="IPR002364">
    <property type="entry name" value="Quin_OxRdtase/zeta-crystal_CS"/>
</dbReference>
<sequence>MKAIGFKNGFDLNEENGFEELDLPTPKAEGKDILVNVKAASINPVDTKLRTANYDDYKVLGYDAVGVVEAVGNDVELFHVGDEVYYSGSNIRQGSNAEYQLVDERLVSIKPAHLSNVEAAALPLTSLTAFEALCEGLNISTNPEDNEGKKLLIINGAGGVGSIATQIGKHLGLTVITTASRKETRRWSEKMGADIVLNHKHHLPDELKAHRINEVDYIFDTHNSDEYFAVMAEMIKPRGKIVALVNFMDKVDLNLLKDKSVSFSFEFMFTRPKYETEDMKQHHKYLSELMKLIDRGSIKTTHYQTLKGLTVETITKAHEMIEKGNSIGKIVIDYEEK</sequence>
<name>A0AAX3W315_MAMLE</name>
<evidence type="ECO:0000313" key="4">
    <source>
        <dbReference type="EMBL" id="WHI59325.1"/>
    </source>
</evidence>
<dbReference type="InterPro" id="IPR052585">
    <property type="entry name" value="Lipid_raft_assoc_Zn_ADH"/>
</dbReference>
<dbReference type="PROSITE" id="PS01162">
    <property type="entry name" value="QOR_ZETA_CRYSTAL"/>
    <property type="match status" value="1"/>
</dbReference>
<gene>
    <name evidence="4" type="ORF">PYH69_11445</name>
</gene>
<evidence type="ECO:0000259" key="3">
    <source>
        <dbReference type="SMART" id="SM00829"/>
    </source>
</evidence>
<comment type="similarity">
    <text evidence="1 2">Belongs to the zinc-containing alcohol dehydrogenase family. Quinone oxidoreductase subfamily.</text>
</comment>
<dbReference type="Gene3D" id="3.40.50.720">
    <property type="entry name" value="NAD(P)-binding Rossmann-like Domain"/>
    <property type="match status" value="1"/>
</dbReference>
<proteinExistence type="inferred from homology"/>
<dbReference type="SMART" id="SM00829">
    <property type="entry name" value="PKS_ER"/>
    <property type="match status" value="1"/>
</dbReference>
<evidence type="ECO:0000256" key="1">
    <source>
        <dbReference type="ARBA" id="ARBA00010371"/>
    </source>
</evidence>
<dbReference type="Pfam" id="PF00107">
    <property type="entry name" value="ADH_zinc_N"/>
    <property type="match status" value="1"/>
</dbReference>
<dbReference type="InterPro" id="IPR020843">
    <property type="entry name" value="ER"/>
</dbReference>
<dbReference type="NCBIfam" id="TIGR02817">
    <property type="entry name" value="adh_fam_1"/>
    <property type="match status" value="1"/>
</dbReference>
<keyword evidence="2" id="KW-0479">Metal-binding</keyword>
<dbReference type="SUPFAM" id="SSF51735">
    <property type="entry name" value="NAD(P)-binding Rossmann-fold domains"/>
    <property type="match status" value="1"/>
</dbReference>